<evidence type="ECO:0000259" key="4">
    <source>
        <dbReference type="PROSITE" id="PS50103"/>
    </source>
</evidence>
<dbReference type="EMBL" id="CACTIH010000171">
    <property type="protein sequence ID" value="CAA2956004.1"/>
    <property type="molecule type" value="Genomic_DNA"/>
</dbReference>
<organism evidence="5 6">
    <name type="scientific">Olea europaea subsp. europaea</name>
    <dbReference type="NCBI Taxonomy" id="158383"/>
    <lineage>
        <taxon>Eukaryota</taxon>
        <taxon>Viridiplantae</taxon>
        <taxon>Streptophyta</taxon>
        <taxon>Embryophyta</taxon>
        <taxon>Tracheophyta</taxon>
        <taxon>Spermatophyta</taxon>
        <taxon>Magnoliopsida</taxon>
        <taxon>eudicotyledons</taxon>
        <taxon>Gunneridae</taxon>
        <taxon>Pentapetalae</taxon>
        <taxon>asterids</taxon>
        <taxon>lamiids</taxon>
        <taxon>Lamiales</taxon>
        <taxon>Oleaceae</taxon>
        <taxon>Oleeae</taxon>
        <taxon>Olea</taxon>
    </lineage>
</organism>
<accession>A0A8S0PR40</accession>
<gene>
    <name evidence="5" type="ORF">OLEA9_A012705</name>
</gene>
<evidence type="ECO:0000256" key="2">
    <source>
        <dbReference type="PROSITE-ProRule" id="PRU00723"/>
    </source>
</evidence>
<feature type="compositionally biased region" description="Polar residues" evidence="3">
    <location>
        <begin position="463"/>
        <end position="474"/>
    </location>
</feature>
<dbReference type="InterPro" id="IPR000571">
    <property type="entry name" value="Znf_CCCH"/>
</dbReference>
<feature type="compositionally biased region" description="Basic and acidic residues" evidence="3">
    <location>
        <begin position="480"/>
        <end position="489"/>
    </location>
</feature>
<evidence type="ECO:0000313" key="5">
    <source>
        <dbReference type="EMBL" id="CAA2956004.1"/>
    </source>
</evidence>
<keyword evidence="2" id="KW-0863">Zinc-finger</keyword>
<dbReference type="PANTHER" id="PTHR33400">
    <property type="entry name" value="ZINC FINGER CCCH DOMAIN-CONTAINING PROTEIN 6-RELATED"/>
    <property type="match status" value="1"/>
</dbReference>
<dbReference type="PANTHER" id="PTHR33400:SF2">
    <property type="entry name" value="ZINC FINGER CCCH DOMAIN-CONTAINING PROTEIN 6"/>
    <property type="match status" value="1"/>
</dbReference>
<feature type="region of interest" description="Disordered" evidence="3">
    <location>
        <begin position="463"/>
        <end position="489"/>
    </location>
</feature>
<dbReference type="GO" id="GO:0008270">
    <property type="term" value="F:zinc ion binding"/>
    <property type="evidence" value="ECO:0007669"/>
    <property type="project" value="UniProtKB-KW"/>
</dbReference>
<dbReference type="AlphaFoldDB" id="A0A8S0PR40"/>
<proteinExistence type="predicted"/>
<feature type="region of interest" description="Disordered" evidence="3">
    <location>
        <begin position="262"/>
        <end position="282"/>
    </location>
</feature>
<protein>
    <submittedName>
        <fullName evidence="5">Zinc finger CCCH domain-containing 6</fullName>
    </submittedName>
</protein>
<keyword evidence="2" id="KW-0862">Zinc</keyword>
<name>A0A8S0PR40_OLEEU</name>
<feature type="zinc finger region" description="C3H1-type" evidence="2">
    <location>
        <begin position="435"/>
        <end position="463"/>
    </location>
</feature>
<evidence type="ECO:0000313" key="6">
    <source>
        <dbReference type="Proteomes" id="UP000594638"/>
    </source>
</evidence>
<evidence type="ECO:0000256" key="1">
    <source>
        <dbReference type="ARBA" id="ARBA00023125"/>
    </source>
</evidence>
<evidence type="ECO:0000256" key="3">
    <source>
        <dbReference type="SAM" id="MobiDB-lite"/>
    </source>
</evidence>
<dbReference type="Gramene" id="OE9A012705T2">
    <property type="protein sequence ID" value="OE9A012705C2"/>
    <property type="gene ID" value="OE9A012705"/>
</dbReference>
<reference evidence="5 6" key="1">
    <citation type="submission" date="2019-12" db="EMBL/GenBank/DDBJ databases">
        <authorList>
            <person name="Alioto T."/>
            <person name="Alioto T."/>
            <person name="Gomez Garrido J."/>
        </authorList>
    </citation>
    <scope>NUCLEOTIDE SEQUENCE [LARGE SCALE GENOMIC DNA]</scope>
</reference>
<sequence length="489" mass="52885">MGGSQKSKRISWASDVNLCQVRLFLSDESPSQVGLVGSQDHLQAKTLWSVHSGGTGSDDNLPPGFEGIETSNLWRNKLSQIPLIKWRCPPRFVLDGTWQVVAGEESKEMETQDQREMRVLEAIYPRSSSIPPNPSVPVGEENSFPYDEHTPRIPITPIEDEDVALDASSVDSMAENPVSIVSQTQLLARGTSSHQGNADTNPRPGFSAAAVDPDIVAAAQAALTAVMSSSDQKDFIDHNLLIKLLSDPKMIKQLVTSHGAASSTQSLPSCMQNMPSSGLQNSRAVGPQYISPSSTQSMPPVSLHNMPSPSLPNMLDLRSPAKSLCDPLPVINNGDTPSAYVTRLEHLSPSTASPSRTFYHSSSMMGPVPGLLSSVADVSSAALSSSLGTPITKDINYYKSLIQQHGGERQEILPHFGSQTTQEPKNTMKSKDSKSKIMKPCMFFNSPRGCRNGANCTFLHDTSSQQRVTNSPEVQSAKRTKMDREITGT</sequence>
<dbReference type="GO" id="GO:0003677">
    <property type="term" value="F:DNA binding"/>
    <property type="evidence" value="ECO:0007669"/>
    <property type="project" value="UniProtKB-KW"/>
</dbReference>
<keyword evidence="1" id="KW-0238">DNA-binding</keyword>
<comment type="caution">
    <text evidence="5">The sequence shown here is derived from an EMBL/GenBank/DDBJ whole genome shotgun (WGS) entry which is preliminary data.</text>
</comment>
<keyword evidence="2" id="KW-0479">Metal-binding</keyword>
<dbReference type="PROSITE" id="PS50103">
    <property type="entry name" value="ZF_C3H1"/>
    <property type="match status" value="1"/>
</dbReference>
<keyword evidence="6" id="KW-1185">Reference proteome</keyword>
<dbReference type="OrthoDB" id="1928519at2759"/>
<dbReference type="Proteomes" id="UP000594638">
    <property type="component" value="Unassembled WGS sequence"/>
</dbReference>
<feature type="domain" description="C3H1-type" evidence="4">
    <location>
        <begin position="435"/>
        <end position="463"/>
    </location>
</feature>